<sequence length="134" mass="14740">MTLIFTLLYNACNIPFLEAGKIGSGSVTHHKLRIAKNQSSNPAPPQPGSLWTWAACATLELGRLNPVVVPYDGKISICGGVYASESWVQIYDPQKDEFERRNVPEDICMENSSSCYMWDSTTASTKARADGSKH</sequence>
<name>A0A2I0KD19_PUNGR</name>
<proteinExistence type="predicted"/>
<gene>
    <name evidence="1" type="ORF">CRG98_013608</name>
</gene>
<protein>
    <submittedName>
        <fullName evidence="1">Uncharacterized protein</fullName>
    </submittedName>
</protein>
<accession>A0A2I0KD19</accession>
<keyword evidence="2" id="KW-1185">Reference proteome</keyword>
<organism evidence="1 2">
    <name type="scientific">Punica granatum</name>
    <name type="common">Pomegranate</name>
    <dbReference type="NCBI Taxonomy" id="22663"/>
    <lineage>
        <taxon>Eukaryota</taxon>
        <taxon>Viridiplantae</taxon>
        <taxon>Streptophyta</taxon>
        <taxon>Embryophyta</taxon>
        <taxon>Tracheophyta</taxon>
        <taxon>Spermatophyta</taxon>
        <taxon>Magnoliopsida</taxon>
        <taxon>eudicotyledons</taxon>
        <taxon>Gunneridae</taxon>
        <taxon>Pentapetalae</taxon>
        <taxon>rosids</taxon>
        <taxon>malvids</taxon>
        <taxon>Myrtales</taxon>
        <taxon>Lythraceae</taxon>
        <taxon>Punica</taxon>
    </lineage>
</organism>
<evidence type="ECO:0000313" key="2">
    <source>
        <dbReference type="Proteomes" id="UP000233551"/>
    </source>
</evidence>
<dbReference type="InterPro" id="IPR015915">
    <property type="entry name" value="Kelch-typ_b-propeller"/>
</dbReference>
<comment type="caution">
    <text evidence="1">The sequence shown here is derived from an EMBL/GenBank/DDBJ whole genome shotgun (WGS) entry which is preliminary data.</text>
</comment>
<reference evidence="1 2" key="1">
    <citation type="submission" date="2017-11" db="EMBL/GenBank/DDBJ databases">
        <title>De-novo sequencing of pomegranate (Punica granatum L.) genome.</title>
        <authorList>
            <person name="Akparov Z."/>
            <person name="Amiraslanov A."/>
            <person name="Hajiyeva S."/>
            <person name="Abbasov M."/>
            <person name="Kaur K."/>
            <person name="Hamwieh A."/>
            <person name="Solovyev V."/>
            <person name="Salamov A."/>
            <person name="Braich B."/>
            <person name="Kosarev P."/>
            <person name="Mahmoud A."/>
            <person name="Hajiyev E."/>
            <person name="Babayeva S."/>
            <person name="Izzatullayeva V."/>
            <person name="Mammadov A."/>
            <person name="Mammadov A."/>
            <person name="Sharifova S."/>
            <person name="Ojaghi J."/>
            <person name="Eynullazada K."/>
            <person name="Bayramov B."/>
            <person name="Abdulazimova A."/>
            <person name="Shahmuradov I."/>
        </authorList>
    </citation>
    <scope>NUCLEOTIDE SEQUENCE [LARGE SCALE GENOMIC DNA]</scope>
    <source>
        <strain evidence="2">cv. AG2017</strain>
        <tissue evidence="1">Leaf</tissue>
    </source>
</reference>
<dbReference type="AlphaFoldDB" id="A0A2I0KD19"/>
<dbReference type="SUPFAM" id="SSF117281">
    <property type="entry name" value="Kelch motif"/>
    <property type="match status" value="1"/>
</dbReference>
<evidence type="ECO:0000313" key="1">
    <source>
        <dbReference type="EMBL" id="PKI66023.1"/>
    </source>
</evidence>
<dbReference type="Proteomes" id="UP000233551">
    <property type="component" value="Unassembled WGS sequence"/>
</dbReference>
<dbReference type="EMBL" id="PGOL01000697">
    <property type="protein sequence ID" value="PKI66023.1"/>
    <property type="molecule type" value="Genomic_DNA"/>
</dbReference>